<evidence type="ECO:0000313" key="12">
    <source>
        <dbReference type="Proteomes" id="UP000838412"/>
    </source>
</evidence>
<evidence type="ECO:0000256" key="7">
    <source>
        <dbReference type="ARBA" id="ARBA00023180"/>
    </source>
</evidence>
<evidence type="ECO:0000259" key="10">
    <source>
        <dbReference type="PROSITE" id="PS50017"/>
    </source>
</evidence>
<comment type="subcellular location">
    <subcellularLocation>
        <location evidence="1">Secreted</location>
    </subcellularLocation>
</comment>
<dbReference type="PROSITE" id="PS50017">
    <property type="entry name" value="DEATH_DOMAIN"/>
    <property type="match status" value="1"/>
</dbReference>
<evidence type="ECO:0000256" key="8">
    <source>
        <dbReference type="SAM" id="MobiDB-lite"/>
    </source>
</evidence>
<keyword evidence="7" id="KW-0325">Glycoprotein</keyword>
<dbReference type="GO" id="GO:0006915">
    <property type="term" value="P:apoptotic process"/>
    <property type="evidence" value="ECO:0007669"/>
    <property type="project" value="UniProtKB-KW"/>
</dbReference>
<dbReference type="CDD" id="cd01670">
    <property type="entry name" value="Death"/>
    <property type="match status" value="1"/>
</dbReference>
<evidence type="ECO:0000256" key="5">
    <source>
        <dbReference type="ARBA" id="ARBA00022737"/>
    </source>
</evidence>
<proteinExistence type="predicted"/>
<dbReference type="InterPro" id="IPR011029">
    <property type="entry name" value="DEATH-like_dom_sf"/>
</dbReference>
<keyword evidence="6" id="KW-1015">Disulfide bond</keyword>
<evidence type="ECO:0000256" key="2">
    <source>
        <dbReference type="ARBA" id="ARBA00022525"/>
    </source>
</evidence>
<dbReference type="SMART" id="SM00005">
    <property type="entry name" value="DEATH"/>
    <property type="match status" value="1"/>
</dbReference>
<protein>
    <submittedName>
        <fullName evidence="11">TNFRSF11B protein</fullName>
    </submittedName>
</protein>
<feature type="compositionally biased region" description="Basic and acidic residues" evidence="8">
    <location>
        <begin position="264"/>
        <end position="273"/>
    </location>
</feature>
<accession>A0A8K0EJ75</accession>
<reference evidence="11" key="1">
    <citation type="submission" date="2022-01" db="EMBL/GenBank/DDBJ databases">
        <authorList>
            <person name="Braso-Vives M."/>
        </authorList>
    </citation>
    <scope>NUCLEOTIDE SEQUENCE</scope>
</reference>
<organism evidence="11 12">
    <name type="scientific">Branchiostoma lanceolatum</name>
    <name type="common">Common lancelet</name>
    <name type="synonym">Amphioxus lanceolatum</name>
    <dbReference type="NCBI Taxonomy" id="7740"/>
    <lineage>
        <taxon>Eukaryota</taxon>
        <taxon>Metazoa</taxon>
        <taxon>Chordata</taxon>
        <taxon>Cephalochordata</taxon>
        <taxon>Leptocardii</taxon>
        <taxon>Amphioxiformes</taxon>
        <taxon>Branchiostomatidae</taxon>
        <taxon>Branchiostoma</taxon>
    </lineage>
</organism>
<dbReference type="SUPFAM" id="SSF47986">
    <property type="entry name" value="DEATH domain"/>
    <property type="match status" value="1"/>
</dbReference>
<feature type="domain" description="Death" evidence="10">
    <location>
        <begin position="338"/>
        <end position="422"/>
    </location>
</feature>
<evidence type="ECO:0000313" key="11">
    <source>
        <dbReference type="EMBL" id="CAH1250289.1"/>
    </source>
</evidence>
<keyword evidence="9" id="KW-1133">Transmembrane helix</keyword>
<dbReference type="AlphaFoldDB" id="A0A8K0EJ75"/>
<dbReference type="Gene3D" id="1.10.533.10">
    <property type="entry name" value="Death Domain, Fas"/>
    <property type="match status" value="1"/>
</dbReference>
<keyword evidence="3" id="KW-0053">Apoptosis</keyword>
<dbReference type="EMBL" id="OV696703">
    <property type="protein sequence ID" value="CAH1250289.1"/>
    <property type="molecule type" value="Genomic_DNA"/>
</dbReference>
<evidence type="ECO:0000256" key="6">
    <source>
        <dbReference type="ARBA" id="ARBA00023157"/>
    </source>
</evidence>
<dbReference type="Proteomes" id="UP000838412">
    <property type="component" value="Chromosome 18"/>
</dbReference>
<dbReference type="OrthoDB" id="10031141at2759"/>
<evidence type="ECO:0000256" key="9">
    <source>
        <dbReference type="SAM" id="Phobius"/>
    </source>
</evidence>
<dbReference type="GO" id="GO:0005576">
    <property type="term" value="C:extracellular region"/>
    <property type="evidence" value="ECO:0007669"/>
    <property type="project" value="UniProtKB-SubCell"/>
</dbReference>
<dbReference type="Gene3D" id="2.10.50.10">
    <property type="entry name" value="Tumor Necrosis Factor Receptor, subunit A, domain 2"/>
    <property type="match status" value="1"/>
</dbReference>
<feature type="transmembrane region" description="Helical" evidence="9">
    <location>
        <begin position="135"/>
        <end position="160"/>
    </location>
</feature>
<gene>
    <name evidence="11" type="primary">TNFRSF11B</name>
    <name evidence="11" type="ORF">BLAG_LOCUS11109</name>
</gene>
<keyword evidence="5" id="KW-0677">Repeat</keyword>
<evidence type="ECO:0000256" key="4">
    <source>
        <dbReference type="ARBA" id="ARBA00022729"/>
    </source>
</evidence>
<keyword evidence="4" id="KW-0732">Signal</keyword>
<feature type="region of interest" description="Disordered" evidence="8">
    <location>
        <begin position="262"/>
        <end position="295"/>
    </location>
</feature>
<dbReference type="GO" id="GO:0007165">
    <property type="term" value="P:signal transduction"/>
    <property type="evidence" value="ECO:0007669"/>
    <property type="project" value="InterPro"/>
</dbReference>
<name>A0A8K0EJ75_BRALA</name>
<keyword evidence="9" id="KW-0812">Transmembrane</keyword>
<sequence length="426" mass="46804">MITKSRGNATHDTVCGCEDGYYLERGSCVRNAYCQPGEGIVDNGQRCESCPNGTYSDKLSAVEPCLPWKNCGEDGDGVAIEGTQFSDRVCVGQTEEESTSATHFTTVPTRKTVPEDTTAAIHVVKIIIQPTANTLVVVVLPVVSTVVGLLTCVGIYTLVIRKGCKHYWNKRLDQYQMQNPDHTAEDAILVQEDTNAAEDMQSPVECEEDSIGTNPKQKEVSSINQADGERLLPFVGSHITLPTPLPSHLTQLSVMDNPAYVSSTDEHDGRENKVPVAEESSRAEQSIPRDIPPMSQENLAVSPVTSTIASSIQTSESSLAYRQEGVDLVLGVYGKELTRRQLEQLAAEIGQDWPYLAQRLGLKQYQVDHTLNGYKADIQEQVYAMLQNWQQQKTGNATIADLNAALLECNRGELCRRLLSLSEEKN</sequence>
<keyword evidence="2" id="KW-0964">Secreted</keyword>
<evidence type="ECO:0000256" key="1">
    <source>
        <dbReference type="ARBA" id="ARBA00004613"/>
    </source>
</evidence>
<evidence type="ECO:0000256" key="3">
    <source>
        <dbReference type="ARBA" id="ARBA00022703"/>
    </source>
</evidence>
<keyword evidence="9" id="KW-0472">Membrane</keyword>
<dbReference type="PANTHER" id="PTHR23097">
    <property type="entry name" value="TUMOR NECROSIS FACTOR RECEPTOR SUPERFAMILY MEMBER"/>
    <property type="match status" value="1"/>
</dbReference>
<dbReference type="SUPFAM" id="SSF57586">
    <property type="entry name" value="TNF receptor-like"/>
    <property type="match status" value="1"/>
</dbReference>
<dbReference type="InterPro" id="IPR000488">
    <property type="entry name" value="Death_dom"/>
</dbReference>
<dbReference type="InterPro" id="IPR052459">
    <property type="entry name" value="TNFRSF_decoy_receptor"/>
</dbReference>
<dbReference type="Pfam" id="PF00020">
    <property type="entry name" value="TNFR_c6"/>
    <property type="match status" value="1"/>
</dbReference>
<dbReference type="InterPro" id="IPR001368">
    <property type="entry name" value="TNFR/NGFR_Cys_rich_reg"/>
</dbReference>
<dbReference type="SMART" id="SM00208">
    <property type="entry name" value="TNFR"/>
    <property type="match status" value="2"/>
</dbReference>
<dbReference type="PANTHER" id="PTHR23097:SF181">
    <property type="entry name" value="CASPASE-8-LIKE"/>
    <property type="match status" value="1"/>
</dbReference>
<keyword evidence="12" id="KW-1185">Reference proteome</keyword>
<dbReference type="Pfam" id="PF00531">
    <property type="entry name" value="Death"/>
    <property type="match status" value="1"/>
</dbReference>